<dbReference type="Pfam" id="PF13426">
    <property type="entry name" value="PAS_9"/>
    <property type="match status" value="1"/>
</dbReference>
<evidence type="ECO:0000259" key="1">
    <source>
        <dbReference type="Pfam" id="PF13426"/>
    </source>
</evidence>
<protein>
    <recommendedName>
        <fullName evidence="1">PAS domain-containing protein</fullName>
    </recommendedName>
</protein>
<proteinExistence type="predicted"/>
<dbReference type="Gene3D" id="3.30.450.20">
    <property type="entry name" value="PAS domain"/>
    <property type="match status" value="1"/>
</dbReference>
<comment type="caution">
    <text evidence="2">The sequence shown here is derived from an EMBL/GenBank/DDBJ whole genome shotgun (WGS) entry which is preliminary data.</text>
</comment>
<dbReference type="SUPFAM" id="SSF55785">
    <property type="entry name" value="PYP-like sensor domain (PAS domain)"/>
    <property type="match status" value="1"/>
</dbReference>
<evidence type="ECO:0000313" key="2">
    <source>
        <dbReference type="EMBL" id="MPN24632.1"/>
    </source>
</evidence>
<dbReference type="EMBL" id="VSSQ01073547">
    <property type="protein sequence ID" value="MPN24632.1"/>
    <property type="molecule type" value="Genomic_DNA"/>
</dbReference>
<dbReference type="InterPro" id="IPR035965">
    <property type="entry name" value="PAS-like_dom_sf"/>
</dbReference>
<organism evidence="2">
    <name type="scientific">bioreactor metagenome</name>
    <dbReference type="NCBI Taxonomy" id="1076179"/>
    <lineage>
        <taxon>unclassified sequences</taxon>
        <taxon>metagenomes</taxon>
        <taxon>ecological metagenomes</taxon>
    </lineage>
</organism>
<gene>
    <name evidence="2" type="ORF">SDC9_172033</name>
</gene>
<accession>A0A645GF29</accession>
<name>A0A645GF29_9ZZZZ</name>
<reference evidence="2" key="1">
    <citation type="submission" date="2019-08" db="EMBL/GenBank/DDBJ databases">
        <authorList>
            <person name="Kucharzyk K."/>
            <person name="Murdoch R.W."/>
            <person name="Higgins S."/>
            <person name="Loffler F."/>
        </authorList>
    </citation>
    <scope>NUCLEOTIDE SEQUENCE</scope>
</reference>
<sequence length="107" mass="12266">MVLDEIDDIILIHDSEHTLVWMNRAGLSKFKVTLEEIIGKRCYTLFGRNSRCDDCEITGTVLQREGRKRLIPATGETYYCHSVPLYKDGKIDLVVQHLTKVNGTNKQ</sequence>
<dbReference type="InterPro" id="IPR000014">
    <property type="entry name" value="PAS"/>
</dbReference>
<feature type="domain" description="PAS" evidence="1">
    <location>
        <begin position="8"/>
        <end position="91"/>
    </location>
</feature>
<dbReference type="AlphaFoldDB" id="A0A645GF29"/>